<dbReference type="PATRIC" id="fig|134605.3.peg.1088"/>
<dbReference type="AlphaFoldDB" id="A0A133NCT4"/>
<proteinExistence type="predicted"/>
<comment type="caution">
    <text evidence="1">The sequence shown here is derived from an EMBL/GenBank/DDBJ whole genome shotgun (WGS) entry which is preliminary data.</text>
</comment>
<reference evidence="2" key="1">
    <citation type="submission" date="2016-01" db="EMBL/GenBank/DDBJ databases">
        <authorList>
            <person name="Mitreva M."/>
            <person name="Pepin K.H."/>
            <person name="Mihindukulasuriya K.A."/>
            <person name="Fulton R."/>
            <person name="Fronick C."/>
            <person name="O'Laughlin M."/>
            <person name="Miner T."/>
            <person name="Herter B."/>
            <person name="Rosa B.A."/>
            <person name="Cordes M."/>
            <person name="Tomlinson C."/>
            <person name="Wollam A."/>
            <person name="Palsikar V.B."/>
            <person name="Mardis E.R."/>
            <person name="Wilson R.K."/>
        </authorList>
    </citation>
    <scope>NUCLEOTIDE SEQUENCE [LARGE SCALE GENOMIC DNA]</scope>
    <source>
        <strain evidence="2">CMW8396</strain>
    </source>
</reference>
<dbReference type="RefSeq" id="WP_008802365.1">
    <property type="nucleotide sequence ID" value="NZ_KQ956547.1"/>
</dbReference>
<evidence type="ECO:0000313" key="2">
    <source>
        <dbReference type="Proteomes" id="UP000070617"/>
    </source>
</evidence>
<name>A0A133NCT4_9FUSO</name>
<accession>A0A133NCT4</accession>
<gene>
    <name evidence="1" type="ORF">HMPREF3206_01104</name>
</gene>
<dbReference type="EMBL" id="LRPX01000054">
    <property type="protein sequence ID" value="KXA14121.1"/>
    <property type="molecule type" value="Genomic_DNA"/>
</dbReference>
<sequence>MEKQKLEKIEARIKELYQDTKEDHTLCGKYSKLLQVAKQVLEEEKEEGLLVKRLRIAEGKLTHSVLWNEASNLEVLFLVTQEEDFLGCATWKIPVEDQNNPEIFTEEAHGDKIAKWLKQEYLQEVFF</sequence>
<protein>
    <submittedName>
        <fullName evidence="1">Uncharacterized protein</fullName>
    </submittedName>
</protein>
<dbReference type="STRING" id="134605.HMPREF3206_01104"/>
<organism evidence="1 2">
    <name type="scientific">Fusobacterium equinum</name>
    <dbReference type="NCBI Taxonomy" id="134605"/>
    <lineage>
        <taxon>Bacteria</taxon>
        <taxon>Fusobacteriati</taxon>
        <taxon>Fusobacteriota</taxon>
        <taxon>Fusobacteriia</taxon>
        <taxon>Fusobacteriales</taxon>
        <taxon>Fusobacteriaceae</taxon>
        <taxon>Fusobacterium</taxon>
    </lineage>
</organism>
<keyword evidence="2" id="KW-1185">Reference proteome</keyword>
<dbReference type="Proteomes" id="UP000070617">
    <property type="component" value="Unassembled WGS sequence"/>
</dbReference>
<evidence type="ECO:0000313" key="1">
    <source>
        <dbReference type="EMBL" id="KXA14121.1"/>
    </source>
</evidence>